<organism evidence="1 2">
    <name type="scientific">Penicillium thymicola</name>
    <dbReference type="NCBI Taxonomy" id="293382"/>
    <lineage>
        <taxon>Eukaryota</taxon>
        <taxon>Fungi</taxon>
        <taxon>Dikarya</taxon>
        <taxon>Ascomycota</taxon>
        <taxon>Pezizomycotina</taxon>
        <taxon>Eurotiomycetes</taxon>
        <taxon>Eurotiomycetidae</taxon>
        <taxon>Eurotiales</taxon>
        <taxon>Aspergillaceae</taxon>
        <taxon>Penicillium</taxon>
    </lineage>
</organism>
<name>A0AAI9TNZ3_PENTH</name>
<protein>
    <submittedName>
        <fullName evidence="1">Uncharacterized protein</fullName>
    </submittedName>
</protein>
<comment type="caution">
    <text evidence="1">The sequence shown here is derived from an EMBL/GenBank/DDBJ whole genome shotgun (WGS) entry which is preliminary data.</text>
</comment>
<sequence>MEWESLGWIKKKEISDRGNRTPGCRVRDGDVSHYTISDIVEKNARLSFIWFSATSVRARAWLYIAQVPFLAYLLPTRY</sequence>
<evidence type="ECO:0000313" key="2">
    <source>
        <dbReference type="Proteomes" id="UP001227192"/>
    </source>
</evidence>
<accession>A0AAI9TNZ3</accession>
<dbReference type="AlphaFoldDB" id="A0AAI9TNZ3"/>
<reference evidence="1" key="1">
    <citation type="submission" date="2015-06" db="EMBL/GenBank/DDBJ databases">
        <authorList>
            <person name="Nguyen H."/>
        </authorList>
    </citation>
    <scope>NUCLEOTIDE SEQUENCE</scope>
    <source>
        <strain evidence="1">DAOM 180753</strain>
    </source>
</reference>
<keyword evidence="2" id="KW-1185">Reference proteome</keyword>
<dbReference type="EMBL" id="LACB01000059">
    <property type="protein sequence ID" value="KAJ9490325.1"/>
    <property type="molecule type" value="Genomic_DNA"/>
</dbReference>
<proteinExistence type="predicted"/>
<dbReference type="Proteomes" id="UP001227192">
    <property type="component" value="Unassembled WGS sequence"/>
</dbReference>
<reference evidence="1" key="2">
    <citation type="journal article" date="2016" name="Fungal Biol.">
        <title>Ochratoxin A production by Penicillium thymicola.</title>
        <authorList>
            <person name="Nguyen H.D.T."/>
            <person name="McMullin D.R."/>
            <person name="Ponomareva E."/>
            <person name="Riley R."/>
            <person name="Pomraning K.R."/>
            <person name="Baker S.E."/>
            <person name="Seifert K.A."/>
        </authorList>
    </citation>
    <scope>NUCLEOTIDE SEQUENCE</scope>
    <source>
        <strain evidence="1">DAOM 180753</strain>
    </source>
</reference>
<gene>
    <name evidence="1" type="ORF">VN97_g2905</name>
</gene>
<evidence type="ECO:0000313" key="1">
    <source>
        <dbReference type="EMBL" id="KAJ9490325.1"/>
    </source>
</evidence>